<evidence type="ECO:0000256" key="8">
    <source>
        <dbReference type="HAMAP-Rule" id="MF_00148"/>
    </source>
</evidence>
<feature type="active site" description="Proton acceptor" evidence="8 9">
    <location>
        <position position="66"/>
    </location>
</feature>
<keyword evidence="7 8" id="KW-0234">DNA repair</keyword>
<comment type="similarity">
    <text evidence="3 8 10">Belongs to the uracil-DNA glycosylase (UDG) superfamily. UNG family.</text>
</comment>
<evidence type="ECO:0000256" key="10">
    <source>
        <dbReference type="RuleBase" id="RU003780"/>
    </source>
</evidence>
<dbReference type="HAMAP" id="MF_00148">
    <property type="entry name" value="UDG"/>
    <property type="match status" value="1"/>
</dbReference>
<evidence type="ECO:0000259" key="11">
    <source>
        <dbReference type="SMART" id="SM00986"/>
    </source>
</evidence>
<evidence type="ECO:0000313" key="12">
    <source>
        <dbReference type="EMBL" id="PCI76934.1"/>
    </source>
</evidence>
<gene>
    <name evidence="8" type="primary">ung</name>
    <name evidence="12" type="ORF">COB21_03655</name>
</gene>
<dbReference type="GO" id="GO:0004844">
    <property type="term" value="F:uracil DNA N-glycosylase activity"/>
    <property type="evidence" value="ECO:0007669"/>
    <property type="project" value="UniProtKB-UniRule"/>
</dbReference>
<feature type="domain" description="Uracil-DNA glycosylase-like" evidence="11">
    <location>
        <begin position="51"/>
        <end position="216"/>
    </location>
</feature>
<dbReference type="EC" id="3.2.2.27" evidence="4 8"/>
<evidence type="ECO:0000256" key="9">
    <source>
        <dbReference type="PROSITE-ProRule" id="PRU10072"/>
    </source>
</evidence>
<organism evidence="12 13">
    <name type="scientific">Aerophobetes bacterium</name>
    <dbReference type="NCBI Taxonomy" id="2030807"/>
    <lineage>
        <taxon>Bacteria</taxon>
        <taxon>Candidatus Aerophobota</taxon>
    </lineage>
</organism>
<dbReference type="AlphaFoldDB" id="A0A2A4X350"/>
<name>A0A2A4X350_UNCAE</name>
<comment type="subcellular location">
    <subcellularLocation>
        <location evidence="8">Cytoplasm</location>
    </subcellularLocation>
</comment>
<dbReference type="SMART" id="SM00987">
    <property type="entry name" value="UreE_C"/>
    <property type="match status" value="1"/>
</dbReference>
<keyword evidence="6 8" id="KW-0378">Hydrolase</keyword>
<dbReference type="InterPro" id="IPR002043">
    <property type="entry name" value="UDG_fam1"/>
</dbReference>
<protein>
    <recommendedName>
        <fullName evidence="4 8">Uracil-DNA glycosylase</fullName>
        <shortName evidence="8">UDG</shortName>
        <ecNumber evidence="4 8">3.2.2.27</ecNumber>
    </recommendedName>
</protein>
<evidence type="ECO:0000256" key="6">
    <source>
        <dbReference type="ARBA" id="ARBA00022801"/>
    </source>
</evidence>
<reference evidence="13" key="1">
    <citation type="submission" date="2017-08" db="EMBL/GenBank/DDBJ databases">
        <title>A dynamic microbial community with high functional redundancy inhabits the cold, oxic subseafloor aquifer.</title>
        <authorList>
            <person name="Tully B.J."/>
            <person name="Wheat C.G."/>
            <person name="Glazer B.T."/>
            <person name="Huber J.A."/>
        </authorList>
    </citation>
    <scope>NUCLEOTIDE SEQUENCE [LARGE SCALE GENOMIC DNA]</scope>
</reference>
<dbReference type="NCBIfam" id="TIGR00628">
    <property type="entry name" value="ung"/>
    <property type="match status" value="1"/>
</dbReference>
<dbReference type="GO" id="GO:0005737">
    <property type="term" value="C:cytoplasm"/>
    <property type="evidence" value="ECO:0007669"/>
    <property type="project" value="UniProtKB-SubCell"/>
</dbReference>
<evidence type="ECO:0000313" key="13">
    <source>
        <dbReference type="Proteomes" id="UP000218775"/>
    </source>
</evidence>
<evidence type="ECO:0000256" key="3">
    <source>
        <dbReference type="ARBA" id="ARBA00008184"/>
    </source>
</evidence>
<dbReference type="InterPro" id="IPR036895">
    <property type="entry name" value="Uracil-DNA_glycosylase-like_sf"/>
</dbReference>
<dbReference type="NCBIfam" id="NF003589">
    <property type="entry name" value="PRK05254.1-2"/>
    <property type="match status" value="1"/>
</dbReference>
<dbReference type="Proteomes" id="UP000218775">
    <property type="component" value="Unassembled WGS sequence"/>
</dbReference>
<proteinExistence type="inferred from homology"/>
<dbReference type="InterPro" id="IPR005122">
    <property type="entry name" value="Uracil-DNA_glycosylase-like"/>
</dbReference>
<dbReference type="SUPFAM" id="SSF52141">
    <property type="entry name" value="Uracil-DNA glycosylase-like"/>
    <property type="match status" value="1"/>
</dbReference>
<evidence type="ECO:0000256" key="7">
    <source>
        <dbReference type="ARBA" id="ARBA00023204"/>
    </source>
</evidence>
<comment type="catalytic activity">
    <reaction evidence="1 8 10">
        <text>Hydrolyzes single-stranded DNA or mismatched double-stranded DNA and polynucleotides, releasing free uracil.</text>
        <dbReference type="EC" id="3.2.2.27"/>
    </reaction>
</comment>
<keyword evidence="5 8" id="KW-0227">DNA damage</keyword>
<keyword evidence="8" id="KW-0963">Cytoplasm</keyword>
<dbReference type="SMART" id="SM00986">
    <property type="entry name" value="UDG"/>
    <property type="match status" value="1"/>
</dbReference>
<comment type="function">
    <text evidence="2 8 10">Excises uracil residues from the DNA which can arise as a result of misincorporation of dUMP residues by DNA polymerase or due to deamination of cytosine.</text>
</comment>
<dbReference type="InterPro" id="IPR018085">
    <property type="entry name" value="Ura-DNA_Glyclase_AS"/>
</dbReference>
<dbReference type="NCBIfam" id="NF003591">
    <property type="entry name" value="PRK05254.1-4"/>
    <property type="match status" value="1"/>
</dbReference>
<dbReference type="GO" id="GO:0097510">
    <property type="term" value="P:base-excision repair, AP site formation via deaminated base removal"/>
    <property type="evidence" value="ECO:0007669"/>
    <property type="project" value="TreeGrafter"/>
</dbReference>
<dbReference type="FunFam" id="3.40.470.10:FF:000001">
    <property type="entry name" value="Uracil-DNA glycosylase"/>
    <property type="match status" value="1"/>
</dbReference>
<dbReference type="Pfam" id="PF03167">
    <property type="entry name" value="UDG"/>
    <property type="match status" value="1"/>
</dbReference>
<evidence type="ECO:0000256" key="4">
    <source>
        <dbReference type="ARBA" id="ARBA00012030"/>
    </source>
</evidence>
<dbReference type="NCBIfam" id="NF003592">
    <property type="entry name" value="PRK05254.1-5"/>
    <property type="match status" value="1"/>
</dbReference>
<evidence type="ECO:0000256" key="1">
    <source>
        <dbReference type="ARBA" id="ARBA00001400"/>
    </source>
</evidence>
<dbReference type="CDD" id="cd10027">
    <property type="entry name" value="UDG-F1-like"/>
    <property type="match status" value="1"/>
</dbReference>
<dbReference type="PROSITE" id="PS00130">
    <property type="entry name" value="U_DNA_GLYCOSYLASE"/>
    <property type="match status" value="1"/>
</dbReference>
<dbReference type="PANTHER" id="PTHR11264:SF0">
    <property type="entry name" value="URACIL-DNA GLYCOSYLASE"/>
    <property type="match status" value="1"/>
</dbReference>
<evidence type="ECO:0000256" key="2">
    <source>
        <dbReference type="ARBA" id="ARBA00002631"/>
    </source>
</evidence>
<accession>A0A2A4X350</accession>
<dbReference type="EMBL" id="NVUK01000022">
    <property type="protein sequence ID" value="PCI76934.1"/>
    <property type="molecule type" value="Genomic_DNA"/>
</dbReference>
<dbReference type="PANTHER" id="PTHR11264">
    <property type="entry name" value="URACIL-DNA GLYCOSYLASE"/>
    <property type="match status" value="1"/>
</dbReference>
<dbReference type="NCBIfam" id="NF003588">
    <property type="entry name" value="PRK05254.1-1"/>
    <property type="match status" value="1"/>
</dbReference>
<evidence type="ECO:0000256" key="5">
    <source>
        <dbReference type="ARBA" id="ARBA00022763"/>
    </source>
</evidence>
<sequence>MVWKIEKSWHTVLKGELSKPYIRELKDFIDSQRKLESEVYPAENEVFSAFSHAPFNRVKVVIMGQDPYHGRNQAHGLSFSVKEGVKTPPSLKNIYKELEADVGVEIPGHGCLEKWSRQGVLLLNATLTVRKAEPKSHYNKGWERFTDAVCKQLLEQKEHLVFILWGKSAKEKITNIENFAKYSEKHCILTAAHPSPYSATAGFFGCQHFSQSNKYLAKWGQSLIDWRL</sequence>
<dbReference type="Gene3D" id="3.40.470.10">
    <property type="entry name" value="Uracil-DNA glycosylase-like domain"/>
    <property type="match status" value="1"/>
</dbReference>
<comment type="caution">
    <text evidence="12">The sequence shown here is derived from an EMBL/GenBank/DDBJ whole genome shotgun (WGS) entry which is preliminary data.</text>
</comment>